<dbReference type="GO" id="GO:0030134">
    <property type="term" value="C:COPII-coated ER to Golgi transport vesicle"/>
    <property type="evidence" value="ECO:0007669"/>
    <property type="project" value="TreeGrafter"/>
</dbReference>
<keyword evidence="3 8" id="KW-0732">Signal</keyword>
<feature type="transmembrane region" description="Helical" evidence="7">
    <location>
        <begin position="417"/>
        <end position="440"/>
    </location>
</feature>
<keyword evidence="11" id="KW-1185">Reference proteome</keyword>
<evidence type="ECO:0000256" key="8">
    <source>
        <dbReference type="SAM" id="SignalP"/>
    </source>
</evidence>
<evidence type="ECO:0000256" key="2">
    <source>
        <dbReference type="ARBA" id="ARBA00022692"/>
    </source>
</evidence>
<dbReference type="InterPro" id="IPR051136">
    <property type="entry name" value="Intracellular_Lectin-GPT"/>
</dbReference>
<organism evidence="10 11">
    <name type="scientific">Wickerhamomyces pijperi</name>
    <name type="common">Yeast</name>
    <name type="synonym">Pichia pijperi</name>
    <dbReference type="NCBI Taxonomy" id="599730"/>
    <lineage>
        <taxon>Eukaryota</taxon>
        <taxon>Fungi</taxon>
        <taxon>Dikarya</taxon>
        <taxon>Ascomycota</taxon>
        <taxon>Saccharomycotina</taxon>
        <taxon>Saccharomycetes</taxon>
        <taxon>Phaffomycetales</taxon>
        <taxon>Wickerhamomycetaceae</taxon>
        <taxon>Wickerhamomyces</taxon>
    </lineage>
</organism>
<evidence type="ECO:0000313" key="11">
    <source>
        <dbReference type="Proteomes" id="UP000774326"/>
    </source>
</evidence>
<dbReference type="OrthoDB" id="10265193at2759"/>
<dbReference type="Pfam" id="PF03388">
    <property type="entry name" value="Lectin_leg-like"/>
    <property type="match status" value="1"/>
</dbReference>
<dbReference type="GO" id="GO:0005537">
    <property type="term" value="F:D-mannose binding"/>
    <property type="evidence" value="ECO:0007669"/>
    <property type="project" value="TreeGrafter"/>
</dbReference>
<dbReference type="InterPro" id="IPR005052">
    <property type="entry name" value="Lectin_leg"/>
</dbReference>
<feature type="signal peptide" evidence="8">
    <location>
        <begin position="1"/>
        <end position="25"/>
    </location>
</feature>
<keyword evidence="4 7" id="KW-1133">Transmembrane helix</keyword>
<feature type="compositionally biased region" description="Low complexity" evidence="6">
    <location>
        <begin position="283"/>
        <end position="298"/>
    </location>
</feature>
<gene>
    <name evidence="10" type="ORF">WICPIJ_008051</name>
</gene>
<evidence type="ECO:0000259" key="9">
    <source>
        <dbReference type="PROSITE" id="PS51328"/>
    </source>
</evidence>
<evidence type="ECO:0000256" key="5">
    <source>
        <dbReference type="ARBA" id="ARBA00023136"/>
    </source>
</evidence>
<reference evidence="10" key="1">
    <citation type="journal article" date="2021" name="Open Biol.">
        <title>Shared evolutionary footprints suggest mitochondrial oxidative damage underlies multiple complex I losses in fungi.</title>
        <authorList>
            <person name="Schikora-Tamarit M.A."/>
            <person name="Marcet-Houben M."/>
            <person name="Nosek J."/>
            <person name="Gabaldon T."/>
        </authorList>
    </citation>
    <scope>NUCLEOTIDE SEQUENCE</scope>
    <source>
        <strain evidence="10">CBS2887</strain>
    </source>
</reference>
<dbReference type="PANTHER" id="PTHR12223">
    <property type="entry name" value="VESICULAR MANNOSE-BINDING LECTIN"/>
    <property type="match status" value="1"/>
</dbReference>
<dbReference type="Proteomes" id="UP000774326">
    <property type="component" value="Unassembled WGS sequence"/>
</dbReference>
<accession>A0A9P8PZ27</accession>
<sequence length="449" mass="49800">MVQLMRNLLTRATLASILLPSLTSAHSKEDEALTIPNLSLPDLSKLDYVDSLSITDWDILGDGVFLDGRIILTPEANTKSTLVNKNRFANQDQWTVELIFRSLNQVGRTGSGLSLQLLNSEYGPDKDADYIFGGAFDGLNVVVDAESSKANAIHAYLNDGSKGFKSSENVYDDSFGSCLIGYQDSQVPNTMRVAYSKGEYLLVQIDNRICLKTDKVSLSDIKFFNIYVKALTGSIHEQFEILKLKVYEGIITEIQENMDKFAHQPMIVKTVVDALPPKDKPASQPSQQQQQQQPLSSNQDLTAIMSQLKELTHSNLQLQSKLITLESKLTSYQSQLRAAIDAQFESLKNEKTNYNPPSTPGTSKESSDALTKQLNSLVSQFSTKLESLKSQAESAAAASSNDGGSGLDLSHMQSVKWWLMMLLFVVLCLIFVLGYSLVYLRNELKRKIL</sequence>
<comment type="subcellular location">
    <subcellularLocation>
        <location evidence="1">Membrane</location>
        <topology evidence="1">Single-pass type I membrane protein</topology>
    </subcellularLocation>
</comment>
<evidence type="ECO:0000256" key="4">
    <source>
        <dbReference type="ARBA" id="ARBA00022989"/>
    </source>
</evidence>
<feature type="chain" id="PRO_5040457055" description="L-type lectin-like domain-containing protein" evidence="8">
    <location>
        <begin position="26"/>
        <end position="449"/>
    </location>
</feature>
<proteinExistence type="predicted"/>
<dbReference type="GO" id="GO:0006888">
    <property type="term" value="P:endoplasmic reticulum to Golgi vesicle-mediated transport"/>
    <property type="evidence" value="ECO:0007669"/>
    <property type="project" value="TreeGrafter"/>
</dbReference>
<feature type="region of interest" description="Disordered" evidence="6">
    <location>
        <begin position="348"/>
        <end position="369"/>
    </location>
</feature>
<dbReference type="GO" id="GO:0005789">
    <property type="term" value="C:endoplasmic reticulum membrane"/>
    <property type="evidence" value="ECO:0007669"/>
    <property type="project" value="TreeGrafter"/>
</dbReference>
<feature type="region of interest" description="Disordered" evidence="6">
    <location>
        <begin position="276"/>
        <end position="298"/>
    </location>
</feature>
<comment type="caution">
    <text evidence="10">The sequence shown here is derived from an EMBL/GenBank/DDBJ whole genome shotgun (WGS) entry which is preliminary data.</text>
</comment>
<dbReference type="InterPro" id="IPR013320">
    <property type="entry name" value="ConA-like_dom_sf"/>
</dbReference>
<dbReference type="GO" id="GO:0000139">
    <property type="term" value="C:Golgi membrane"/>
    <property type="evidence" value="ECO:0007669"/>
    <property type="project" value="TreeGrafter"/>
</dbReference>
<protein>
    <recommendedName>
        <fullName evidence="9">L-type lectin-like domain-containing protein</fullName>
    </recommendedName>
</protein>
<evidence type="ECO:0000256" key="3">
    <source>
        <dbReference type="ARBA" id="ARBA00022729"/>
    </source>
</evidence>
<evidence type="ECO:0000256" key="7">
    <source>
        <dbReference type="SAM" id="Phobius"/>
    </source>
</evidence>
<name>A0A9P8PZ27_WICPI</name>
<dbReference type="GO" id="GO:0005793">
    <property type="term" value="C:endoplasmic reticulum-Golgi intermediate compartment"/>
    <property type="evidence" value="ECO:0007669"/>
    <property type="project" value="TreeGrafter"/>
</dbReference>
<evidence type="ECO:0000256" key="1">
    <source>
        <dbReference type="ARBA" id="ARBA00004479"/>
    </source>
</evidence>
<reference evidence="10" key="2">
    <citation type="submission" date="2021-01" db="EMBL/GenBank/DDBJ databases">
        <authorList>
            <person name="Schikora-Tamarit M.A."/>
        </authorList>
    </citation>
    <scope>NUCLEOTIDE SEQUENCE</scope>
    <source>
        <strain evidence="10">CBS2887</strain>
    </source>
</reference>
<keyword evidence="5 7" id="KW-0472">Membrane</keyword>
<evidence type="ECO:0000256" key="6">
    <source>
        <dbReference type="SAM" id="MobiDB-lite"/>
    </source>
</evidence>
<evidence type="ECO:0000313" key="10">
    <source>
        <dbReference type="EMBL" id="KAH3680966.1"/>
    </source>
</evidence>
<dbReference type="PANTHER" id="PTHR12223:SF28">
    <property type="entry name" value="LECTIN, MANNOSE BINDING 1 LIKE"/>
    <property type="match status" value="1"/>
</dbReference>
<dbReference type="SUPFAM" id="SSF49899">
    <property type="entry name" value="Concanavalin A-like lectins/glucanases"/>
    <property type="match status" value="1"/>
</dbReference>
<dbReference type="EMBL" id="JAEUBG010004644">
    <property type="protein sequence ID" value="KAH3680966.1"/>
    <property type="molecule type" value="Genomic_DNA"/>
</dbReference>
<feature type="compositionally biased region" description="Polar residues" evidence="6">
    <location>
        <begin position="352"/>
        <end position="369"/>
    </location>
</feature>
<keyword evidence="2 7" id="KW-0812">Transmembrane</keyword>
<dbReference type="Gene3D" id="2.60.120.200">
    <property type="match status" value="1"/>
</dbReference>
<feature type="domain" description="L-type lectin-like" evidence="9">
    <location>
        <begin position="30"/>
        <end position="249"/>
    </location>
</feature>
<dbReference type="AlphaFoldDB" id="A0A9P8PZ27"/>
<dbReference type="PROSITE" id="PS51328">
    <property type="entry name" value="L_LECTIN_LIKE"/>
    <property type="match status" value="1"/>
</dbReference>